<dbReference type="AlphaFoldDB" id="E9SYN6"/>
<protein>
    <submittedName>
        <fullName evidence="1">Uncharacterized protein</fullName>
    </submittedName>
</protein>
<organism evidence="1 2">
    <name type="scientific">Prescottella equi ATCC 33707</name>
    <dbReference type="NCBI Taxonomy" id="525370"/>
    <lineage>
        <taxon>Bacteria</taxon>
        <taxon>Bacillati</taxon>
        <taxon>Actinomycetota</taxon>
        <taxon>Actinomycetes</taxon>
        <taxon>Mycobacteriales</taxon>
        <taxon>Nocardiaceae</taxon>
        <taxon>Prescottella</taxon>
    </lineage>
</organism>
<keyword evidence="2" id="KW-1185">Reference proteome</keyword>
<dbReference type="Proteomes" id="UP000004245">
    <property type="component" value="Unassembled WGS sequence"/>
</dbReference>
<dbReference type="HOGENOM" id="CLU_2901274_0_0_11"/>
<proteinExistence type="predicted"/>
<evidence type="ECO:0000313" key="1">
    <source>
        <dbReference type="EMBL" id="EGD25257.1"/>
    </source>
</evidence>
<comment type="caution">
    <text evidence="1">The sequence shown here is derived from an EMBL/GenBank/DDBJ whole genome shotgun (WGS) entry which is preliminary data.</text>
</comment>
<evidence type="ECO:0000313" key="2">
    <source>
        <dbReference type="Proteomes" id="UP000004245"/>
    </source>
</evidence>
<name>E9SYN6_RHOHA</name>
<gene>
    <name evidence="1" type="ORF">HMPREF0724_11038</name>
</gene>
<sequence length="62" mass="6887">MRELSNAHCPNPSFAGRHRATKETYVTLDIPRSSYSWKSMQVQGAIPTIARTPGSSPDPRTE</sequence>
<reference evidence="1" key="1">
    <citation type="submission" date="2011-01" db="EMBL/GenBank/DDBJ databases">
        <authorList>
            <person name="Muzny D."/>
            <person name="Qin X."/>
            <person name="Buhay C."/>
            <person name="Dugan-Rocha S."/>
            <person name="Ding Y."/>
            <person name="Chen G."/>
            <person name="Hawes A."/>
            <person name="Holder M."/>
            <person name="Jhangiani S."/>
            <person name="Johnson A."/>
            <person name="Khan Z."/>
            <person name="Li Z."/>
            <person name="Liu W."/>
            <person name="Liu X."/>
            <person name="Perez L."/>
            <person name="Shen H."/>
            <person name="Wang Q."/>
            <person name="Watt J."/>
            <person name="Xi L."/>
            <person name="Xin Y."/>
            <person name="Zhou J."/>
            <person name="Deng J."/>
            <person name="Jiang H."/>
            <person name="Liu Y."/>
            <person name="Qu J."/>
            <person name="Song X.-Z."/>
            <person name="Zhang L."/>
            <person name="Villasana D."/>
            <person name="Johnson A."/>
            <person name="Liu J."/>
            <person name="Liyanage D."/>
            <person name="Lorensuhewa L."/>
            <person name="Robinson T."/>
            <person name="Song A."/>
            <person name="Song B.-B."/>
            <person name="Dinh H."/>
            <person name="Thornton R."/>
            <person name="Coyle M."/>
            <person name="Francisco L."/>
            <person name="Jackson L."/>
            <person name="Javaid M."/>
            <person name="Korchina V."/>
            <person name="Kovar C."/>
            <person name="Mata R."/>
            <person name="Mathew T."/>
            <person name="Ngo R."/>
            <person name="Nguyen L."/>
            <person name="Nguyen N."/>
            <person name="Okwuonu G."/>
            <person name="Ongeri F."/>
            <person name="Pham C."/>
            <person name="Simmons D."/>
            <person name="Wilczek-Boney K."/>
            <person name="Hale W."/>
            <person name="Jakkamsetti A."/>
            <person name="Pham P."/>
            <person name="Ruth R."/>
            <person name="San Lucas F."/>
            <person name="Warren J."/>
            <person name="Zhang J."/>
            <person name="Zhao Z."/>
            <person name="Zhou C."/>
            <person name="Zhu D."/>
            <person name="Lee S."/>
            <person name="Bess C."/>
            <person name="Blankenburg K."/>
            <person name="Forbes L."/>
            <person name="Fu Q."/>
            <person name="Gubbala S."/>
            <person name="Hirani K."/>
            <person name="Jayaseelan J.C."/>
            <person name="Lara F."/>
            <person name="Munidasa M."/>
            <person name="Palculict T."/>
            <person name="Patil S."/>
            <person name="Pu L.-L."/>
            <person name="Saada N."/>
            <person name="Tang L."/>
            <person name="Weissenberger G."/>
            <person name="Zhu Y."/>
            <person name="Hemphill L."/>
            <person name="Shang Y."/>
            <person name="Youmans B."/>
            <person name="Ayvaz T."/>
            <person name="Ross M."/>
            <person name="Santibanez J."/>
            <person name="Aqrawi P."/>
            <person name="Gross S."/>
            <person name="Joshi V."/>
            <person name="Fowler G."/>
            <person name="Nazareth L."/>
            <person name="Reid J."/>
            <person name="Worley K."/>
            <person name="Petrosino J."/>
            <person name="Highlander S."/>
            <person name="Gibbs R."/>
        </authorList>
    </citation>
    <scope>NUCLEOTIDE SEQUENCE [LARGE SCALE GENOMIC DNA]</scope>
    <source>
        <strain evidence="1">ATCC 33707</strain>
    </source>
</reference>
<dbReference type="EMBL" id="ADNW02000006">
    <property type="protein sequence ID" value="EGD25257.1"/>
    <property type="molecule type" value="Genomic_DNA"/>
</dbReference>
<accession>E9SYN6</accession>